<accession>A0ACC2TFI4</accession>
<evidence type="ECO:0000313" key="2">
    <source>
        <dbReference type="Proteomes" id="UP001165960"/>
    </source>
</evidence>
<dbReference type="EMBL" id="QTSX02002914">
    <property type="protein sequence ID" value="KAJ9073334.1"/>
    <property type="molecule type" value="Genomic_DNA"/>
</dbReference>
<proteinExistence type="predicted"/>
<protein>
    <submittedName>
        <fullName evidence="1">Uncharacterized protein</fullName>
    </submittedName>
</protein>
<gene>
    <name evidence="1" type="ORF">DSO57_1039814</name>
</gene>
<name>A0ACC2TFI4_9FUNG</name>
<comment type="caution">
    <text evidence="1">The sequence shown here is derived from an EMBL/GenBank/DDBJ whole genome shotgun (WGS) entry which is preliminary data.</text>
</comment>
<evidence type="ECO:0000313" key="1">
    <source>
        <dbReference type="EMBL" id="KAJ9073334.1"/>
    </source>
</evidence>
<dbReference type="Proteomes" id="UP001165960">
    <property type="component" value="Unassembled WGS sequence"/>
</dbReference>
<organism evidence="1 2">
    <name type="scientific">Entomophthora muscae</name>
    <dbReference type="NCBI Taxonomy" id="34485"/>
    <lineage>
        <taxon>Eukaryota</taxon>
        <taxon>Fungi</taxon>
        <taxon>Fungi incertae sedis</taxon>
        <taxon>Zoopagomycota</taxon>
        <taxon>Entomophthoromycotina</taxon>
        <taxon>Entomophthoromycetes</taxon>
        <taxon>Entomophthorales</taxon>
        <taxon>Entomophthoraceae</taxon>
        <taxon>Entomophthora</taxon>
    </lineage>
</organism>
<sequence length="331" mass="36695">MGIEDLAAPLNWASIFASILGLLLMRISVFFYPQHAHKTAVRLHSAQGLLDFTRHAQILTVYLGKKNLCSFLIFQGFFGYHLYVFFNACIAMHLHLVLLRKRRNQGLWFLWVVPFIGAMLNEAMSTEGSSTPEKDAGCYGTDGMTKHNGARIIVAEGTLVISLVYMVCISILVLLQKDTEENTNDFDTATINMGDIRKARLKLAAKRLALYPLICFITMAGHVPISFNVELSEVANQTLKCWFLVGISLPGLLNSLVLVFDPAVFRTLTKCAENVGTPDLPVADGRFIPSFAARTRLSQEHNAPIDPPFLLSRTSIAFGMHSNRSCDTLVA</sequence>
<keyword evidence="2" id="KW-1185">Reference proteome</keyword>
<reference evidence="1" key="1">
    <citation type="submission" date="2022-04" db="EMBL/GenBank/DDBJ databases">
        <title>Genome of the entomopathogenic fungus Entomophthora muscae.</title>
        <authorList>
            <person name="Elya C."/>
            <person name="Lovett B.R."/>
            <person name="Lee E."/>
            <person name="Macias A.M."/>
            <person name="Hajek A.E."/>
            <person name="De Bivort B.L."/>
            <person name="Kasson M.T."/>
            <person name="De Fine Licht H.H."/>
            <person name="Stajich J.E."/>
        </authorList>
    </citation>
    <scope>NUCLEOTIDE SEQUENCE</scope>
    <source>
        <strain evidence="1">Berkeley</strain>
    </source>
</reference>